<dbReference type="InterPro" id="IPR057326">
    <property type="entry name" value="KR_dom"/>
</dbReference>
<dbReference type="InterPro" id="IPR036291">
    <property type="entry name" value="NAD(P)-bd_dom_sf"/>
</dbReference>
<dbReference type="NCBIfam" id="NF005861">
    <property type="entry name" value="PRK07791.1"/>
    <property type="match status" value="1"/>
</dbReference>
<proteinExistence type="inferred from homology"/>
<dbReference type="InterPro" id="IPR020904">
    <property type="entry name" value="Sc_DH/Rdtase_CS"/>
</dbReference>
<dbReference type="SUPFAM" id="SSF51735">
    <property type="entry name" value="NAD(P)-binding Rossmann-fold domains"/>
    <property type="match status" value="1"/>
</dbReference>
<dbReference type="EMBL" id="CP051627">
    <property type="protein sequence ID" value="UPT20510.1"/>
    <property type="molecule type" value="Genomic_DNA"/>
</dbReference>
<gene>
    <name evidence="5" type="ORF">FOF52_05590</name>
</gene>
<evidence type="ECO:0000256" key="2">
    <source>
        <dbReference type="ARBA" id="ARBA00023002"/>
    </source>
</evidence>
<evidence type="ECO:0000256" key="1">
    <source>
        <dbReference type="ARBA" id="ARBA00006484"/>
    </source>
</evidence>
<dbReference type="InterPro" id="IPR002347">
    <property type="entry name" value="SDR_fam"/>
</dbReference>
<keyword evidence="6" id="KW-1185">Reference proteome</keyword>
<evidence type="ECO:0000259" key="4">
    <source>
        <dbReference type="SMART" id="SM00822"/>
    </source>
</evidence>
<evidence type="ECO:0000313" key="5">
    <source>
        <dbReference type="EMBL" id="UPT20510.1"/>
    </source>
</evidence>
<protein>
    <submittedName>
        <fullName evidence="5">SDR family NAD(P)-dependent oxidoreductase</fullName>
    </submittedName>
</protein>
<dbReference type="RefSeq" id="WP_248592769.1">
    <property type="nucleotide sequence ID" value="NZ_BAABEB010000012.1"/>
</dbReference>
<accession>A0ABY4L2N8</accession>
<evidence type="ECO:0000313" key="6">
    <source>
        <dbReference type="Proteomes" id="UP000832041"/>
    </source>
</evidence>
<dbReference type="Pfam" id="PF00106">
    <property type="entry name" value="adh_short"/>
    <property type="match status" value="1"/>
</dbReference>
<dbReference type="PROSITE" id="PS00061">
    <property type="entry name" value="ADH_SHORT"/>
    <property type="match status" value="1"/>
</dbReference>
<dbReference type="Proteomes" id="UP000832041">
    <property type="component" value="Chromosome"/>
</dbReference>
<dbReference type="InterPro" id="IPR051687">
    <property type="entry name" value="Peroxisomal_Beta-Oxidation"/>
</dbReference>
<feature type="domain" description="Ketoreductase" evidence="4">
    <location>
        <begin position="8"/>
        <end position="202"/>
    </location>
</feature>
<sequence length="306" mass="31609">MTAMCEGRVVIVTGGGRGLGRAHALEFARQGAAVVVNDLGGDVHGRGGSSEAADSVVAEIRALGGRAVANYADAADPEGARSVVQTALSEFGRLDVLVNNAGILRDRMLVNMDRPEWDEVVRVHLGSTFSCTREASAHWRAEAKAGRSVDARVINTSSPSGLYGNVGQANYGAAKAGIAAFTVIAATELARYGVTVNAIAPGARTRMTEDLAVLDGARADGDGFDAMAPENVSPLVVWLGGPHSAGVTGRVFNVWGGRISVAEGWRAGPGVDKGARWEVGELTEVVPGLVERAAPNANMWGEVPGA</sequence>
<evidence type="ECO:0000256" key="3">
    <source>
        <dbReference type="RuleBase" id="RU000363"/>
    </source>
</evidence>
<dbReference type="PANTHER" id="PTHR45024:SF2">
    <property type="entry name" value="SCP2 DOMAIN-CONTAINING PROTEIN"/>
    <property type="match status" value="1"/>
</dbReference>
<reference evidence="5 6" key="1">
    <citation type="submission" date="2020-04" db="EMBL/GenBank/DDBJ databases">
        <title>Thermobifida alba genome sequencing and assembly.</title>
        <authorList>
            <person name="Luzics S."/>
            <person name="Horvath B."/>
            <person name="Nagy I."/>
            <person name="Toth A."/>
            <person name="Nagy I."/>
            <person name="Kukolya J."/>
        </authorList>
    </citation>
    <scope>NUCLEOTIDE SEQUENCE [LARGE SCALE GENOMIC DNA]</scope>
    <source>
        <strain evidence="5 6">DSM 43795</strain>
    </source>
</reference>
<comment type="similarity">
    <text evidence="1 3">Belongs to the short-chain dehydrogenases/reductases (SDR) family.</text>
</comment>
<dbReference type="PRINTS" id="PR00080">
    <property type="entry name" value="SDRFAMILY"/>
</dbReference>
<dbReference type="Gene3D" id="3.40.50.720">
    <property type="entry name" value="NAD(P)-binding Rossmann-like Domain"/>
    <property type="match status" value="1"/>
</dbReference>
<dbReference type="PRINTS" id="PR00081">
    <property type="entry name" value="GDHRDH"/>
</dbReference>
<keyword evidence="2" id="KW-0560">Oxidoreductase</keyword>
<organism evidence="5 6">
    <name type="scientific">Thermobifida alba</name>
    <name type="common">Thermomonospora alba</name>
    <dbReference type="NCBI Taxonomy" id="53522"/>
    <lineage>
        <taxon>Bacteria</taxon>
        <taxon>Bacillati</taxon>
        <taxon>Actinomycetota</taxon>
        <taxon>Actinomycetes</taxon>
        <taxon>Streptosporangiales</taxon>
        <taxon>Nocardiopsidaceae</taxon>
        <taxon>Thermobifida</taxon>
    </lineage>
</organism>
<dbReference type="SMART" id="SM00822">
    <property type="entry name" value="PKS_KR"/>
    <property type="match status" value="1"/>
</dbReference>
<name>A0ABY4L2N8_THEAE</name>
<dbReference type="PANTHER" id="PTHR45024">
    <property type="entry name" value="DEHYDROGENASES, SHORT CHAIN"/>
    <property type="match status" value="1"/>
</dbReference>